<dbReference type="AlphaFoldDB" id="A0A451AIW6"/>
<dbReference type="EMBL" id="CAADGD010000033">
    <property type="protein sequence ID" value="VFK70605.1"/>
    <property type="molecule type" value="Genomic_DNA"/>
</dbReference>
<evidence type="ECO:0000256" key="1">
    <source>
        <dbReference type="SAM" id="Coils"/>
    </source>
</evidence>
<dbReference type="EMBL" id="CAADFZ010000074">
    <property type="protein sequence ID" value="VFK65960.1"/>
    <property type="molecule type" value="Genomic_DNA"/>
</dbReference>
<protein>
    <submittedName>
        <fullName evidence="3">Uncharacterized protein</fullName>
    </submittedName>
</protein>
<keyword evidence="2" id="KW-1133">Transmembrane helix</keyword>
<name>A0A451AIW6_9GAMM</name>
<feature type="transmembrane region" description="Helical" evidence="2">
    <location>
        <begin position="16"/>
        <end position="38"/>
    </location>
</feature>
<sequence length="181" mass="20537">MNPSSETSWHRGNPDAFTAIAAIVATIAVIVGLVVAVLKYIEPKKQGIDIPLAEFTKIVYDFGEKNEALRQDIVNLRQEFGELKENIHPRLGVADSRTREERIAAKRKAAMVRREAEDTIDVITEEYRVISEIFQSERTRSVFTAQELEKWRAKVETLKAEKQALESIISELISIEDDIVL</sequence>
<evidence type="ECO:0000313" key="4">
    <source>
        <dbReference type="EMBL" id="VFK70605.1"/>
    </source>
</evidence>
<keyword evidence="1" id="KW-0175">Coiled coil</keyword>
<gene>
    <name evidence="3" type="ORF">BECKUNK1418G_GA0071005_10748</name>
    <name evidence="4" type="ORF">BECKUNK1418H_GA0071006_103320</name>
</gene>
<accession>A0A451AIW6</accession>
<keyword evidence="2" id="KW-0472">Membrane</keyword>
<feature type="coiled-coil region" evidence="1">
    <location>
        <begin position="148"/>
        <end position="175"/>
    </location>
</feature>
<evidence type="ECO:0000313" key="3">
    <source>
        <dbReference type="EMBL" id="VFK65960.1"/>
    </source>
</evidence>
<keyword evidence="2" id="KW-0812">Transmembrane</keyword>
<proteinExistence type="predicted"/>
<evidence type="ECO:0000256" key="2">
    <source>
        <dbReference type="SAM" id="Phobius"/>
    </source>
</evidence>
<organism evidence="3">
    <name type="scientific">Candidatus Kentrum sp. UNK</name>
    <dbReference type="NCBI Taxonomy" id="2126344"/>
    <lineage>
        <taxon>Bacteria</taxon>
        <taxon>Pseudomonadati</taxon>
        <taxon>Pseudomonadota</taxon>
        <taxon>Gammaproteobacteria</taxon>
        <taxon>Candidatus Kentrum</taxon>
    </lineage>
</organism>
<reference evidence="3" key="1">
    <citation type="submission" date="2019-02" db="EMBL/GenBank/DDBJ databases">
        <authorList>
            <person name="Gruber-Vodicka R. H."/>
            <person name="Seah K. B. B."/>
        </authorList>
    </citation>
    <scope>NUCLEOTIDE SEQUENCE</scope>
    <source>
        <strain evidence="4">BECK_BY19</strain>
        <strain evidence="3">BECK_BY8</strain>
    </source>
</reference>